<keyword evidence="1" id="KW-0812">Transmembrane</keyword>
<keyword evidence="1" id="KW-1133">Transmembrane helix</keyword>
<proteinExistence type="predicted"/>
<evidence type="ECO:0000313" key="2">
    <source>
        <dbReference type="EMBL" id="VAW77115.1"/>
    </source>
</evidence>
<reference evidence="2" key="1">
    <citation type="submission" date="2018-06" db="EMBL/GenBank/DDBJ databases">
        <authorList>
            <person name="Zhirakovskaya E."/>
        </authorList>
    </citation>
    <scope>NUCLEOTIDE SEQUENCE</scope>
</reference>
<protein>
    <recommendedName>
        <fullName evidence="3">BatD</fullName>
    </recommendedName>
</protein>
<accession>A0A3B0Y8J2</accession>
<evidence type="ECO:0008006" key="3">
    <source>
        <dbReference type="Google" id="ProtNLM"/>
    </source>
</evidence>
<gene>
    <name evidence="2" type="ORF">MNBD_GAMMA12-248</name>
</gene>
<organism evidence="2">
    <name type="scientific">hydrothermal vent metagenome</name>
    <dbReference type="NCBI Taxonomy" id="652676"/>
    <lineage>
        <taxon>unclassified sequences</taxon>
        <taxon>metagenomes</taxon>
        <taxon>ecological metagenomes</taxon>
    </lineage>
</organism>
<feature type="transmembrane region" description="Helical" evidence="1">
    <location>
        <begin position="242"/>
        <end position="273"/>
    </location>
</feature>
<keyword evidence="1" id="KW-0472">Membrane</keyword>
<dbReference type="EMBL" id="UOFL01000118">
    <property type="protein sequence ID" value="VAW77115.1"/>
    <property type="molecule type" value="Genomic_DNA"/>
</dbReference>
<sequence>MAAVTAPNLYCSLSNNKPWLRQQVLLVCEFYTERSFMEIEHVELKVPWALTYKIPLQQSGVRRHGKQVYYHRFGWVLIPLKTGERSLSIPLLKLDFGGYKIAFPKYQFNVKALPVYLNPDTLVGNIKIELLSKPAYWLQHQSLYRFKFVVTAYGIPAEWMPPATTWLKSRTYARYYPQRVKIKTDIDHSGLVTRMVVEAALVPKKTGRYTALESTLRYFDPERSQWVNKALSKGQWFAAPAWIYWLLYAVAILIVLYGVWVVAKYLLGLFCLWGSQWPIRRKIKQATRHSECQSLLSEVLEKYGINSALPEIQLYQCWLERYGPNRSLQSLLMINSQQKFKPQRLKPGENISQYKEQLNSMLRFLFLLSCYHKSLLK</sequence>
<name>A0A3B0Y8J2_9ZZZZ</name>
<evidence type="ECO:0000256" key="1">
    <source>
        <dbReference type="SAM" id="Phobius"/>
    </source>
</evidence>
<dbReference type="AlphaFoldDB" id="A0A3B0Y8J2"/>